<evidence type="ECO:0000313" key="2">
    <source>
        <dbReference type="Proteomes" id="UP000183832"/>
    </source>
</evidence>
<protein>
    <submittedName>
        <fullName evidence="1">CLUMA_CG007307, isoform A</fullName>
    </submittedName>
</protein>
<reference evidence="1 2" key="1">
    <citation type="submission" date="2015-04" db="EMBL/GenBank/DDBJ databases">
        <authorList>
            <person name="Syromyatnikov M.Y."/>
            <person name="Popov V.N."/>
        </authorList>
    </citation>
    <scope>NUCLEOTIDE SEQUENCE [LARGE SCALE GENOMIC DNA]</scope>
</reference>
<dbReference type="PROSITE" id="PS51257">
    <property type="entry name" value="PROKAR_LIPOPROTEIN"/>
    <property type="match status" value="1"/>
</dbReference>
<dbReference type="EMBL" id="CVRI01000038">
    <property type="protein sequence ID" value="CRK93779.1"/>
    <property type="molecule type" value="Genomic_DNA"/>
</dbReference>
<dbReference type="Proteomes" id="UP000183832">
    <property type="component" value="Unassembled WGS sequence"/>
</dbReference>
<accession>A0A1J1I0Q3</accession>
<proteinExistence type="predicted"/>
<evidence type="ECO:0000313" key="1">
    <source>
        <dbReference type="EMBL" id="CRK93779.1"/>
    </source>
</evidence>
<dbReference type="AlphaFoldDB" id="A0A1J1I0Q3"/>
<keyword evidence="2" id="KW-1185">Reference proteome</keyword>
<sequence>MLKICMALCFDSINNSSQSSAFSCHRELLFVSAFRMRQLPKIGLLVFDLYKQHEKVCCYHQLGLRC</sequence>
<gene>
    <name evidence="1" type="ORF">CLUMA_CG007307</name>
</gene>
<organism evidence="1 2">
    <name type="scientific">Clunio marinus</name>
    <dbReference type="NCBI Taxonomy" id="568069"/>
    <lineage>
        <taxon>Eukaryota</taxon>
        <taxon>Metazoa</taxon>
        <taxon>Ecdysozoa</taxon>
        <taxon>Arthropoda</taxon>
        <taxon>Hexapoda</taxon>
        <taxon>Insecta</taxon>
        <taxon>Pterygota</taxon>
        <taxon>Neoptera</taxon>
        <taxon>Endopterygota</taxon>
        <taxon>Diptera</taxon>
        <taxon>Nematocera</taxon>
        <taxon>Chironomoidea</taxon>
        <taxon>Chironomidae</taxon>
        <taxon>Clunio</taxon>
    </lineage>
</organism>
<name>A0A1J1I0Q3_9DIPT</name>